<keyword evidence="6" id="KW-0004">4Fe-4S</keyword>
<comment type="similarity">
    <text evidence="3 14">Belongs to the Nth/MutY family.</text>
</comment>
<dbReference type="GO" id="GO:0035485">
    <property type="term" value="F:adenine/guanine mispair binding"/>
    <property type="evidence" value="ECO:0007669"/>
    <property type="project" value="TreeGrafter"/>
</dbReference>
<dbReference type="RefSeq" id="WP_004332449.1">
    <property type="nucleotide sequence ID" value="NZ_ACNN01000007.1"/>
</dbReference>
<keyword evidence="10 14" id="KW-0408">Iron</keyword>
<sequence>MSETLFTHPQQLARALVDWFEENARELPWRTTRDPYHIWLSEVILQQTRVNQGHDYFLRFVEAFPSVTDLAQASEDQVLSLWQGLGYYSRAHNLHRAAQVIATEHQGIFPKDFALIRALPGVGDYTAGAIASFAFDMPYPAVDGNVLRVVSRLLASELPIDTLSGKQLCTQAVEELLATQLPPSKLGQALIELGALVCTPQSPQCSACPASSWCRVAELPLARLLPIKGKKLTLRDRYFSYIYTTCHQQVLLEKRGRNDIWRGLYQFPLLESDSPQTPDEVAHWLEHELSYSGELRLAPTTFTLEHRLSHQILHITIYTAELESDAVGSTKYQWVNQSELGDYALPTPLVRFLEQLH</sequence>
<dbReference type="eggNOG" id="COG1194">
    <property type="taxonomic scope" value="Bacteria"/>
</dbReference>
<dbReference type="InterPro" id="IPR005760">
    <property type="entry name" value="A/G_AdeGlyc_MutY"/>
</dbReference>
<evidence type="ECO:0000256" key="13">
    <source>
        <dbReference type="ARBA" id="ARBA00023295"/>
    </source>
</evidence>
<comment type="caution">
    <text evidence="16">The sequence shown here is derived from an EMBL/GenBank/DDBJ whole genome shotgun (WGS) entry which is preliminary data.</text>
</comment>
<dbReference type="InterPro" id="IPR000445">
    <property type="entry name" value="HhH_motif"/>
</dbReference>
<evidence type="ECO:0000256" key="3">
    <source>
        <dbReference type="ARBA" id="ARBA00008343"/>
    </source>
</evidence>
<feature type="domain" description="HhH-GPD" evidence="15">
    <location>
        <begin position="44"/>
        <end position="196"/>
    </location>
</feature>
<dbReference type="PANTHER" id="PTHR42944">
    <property type="entry name" value="ADENINE DNA GLYCOSYLASE"/>
    <property type="match status" value="1"/>
</dbReference>
<dbReference type="GO" id="GO:0032357">
    <property type="term" value="F:oxidized purine DNA binding"/>
    <property type="evidence" value="ECO:0007669"/>
    <property type="project" value="TreeGrafter"/>
</dbReference>
<dbReference type="Proteomes" id="UP000004295">
    <property type="component" value="Unassembled WGS sequence"/>
</dbReference>
<dbReference type="FunFam" id="1.10.340.30:FF:000002">
    <property type="entry name" value="Adenine DNA glycosylase"/>
    <property type="match status" value="1"/>
</dbReference>
<dbReference type="GO" id="GO:0051539">
    <property type="term" value="F:4 iron, 4 sulfur cluster binding"/>
    <property type="evidence" value="ECO:0007669"/>
    <property type="project" value="UniProtKB-UniRule"/>
</dbReference>
<evidence type="ECO:0000256" key="2">
    <source>
        <dbReference type="ARBA" id="ARBA00002933"/>
    </source>
</evidence>
<comment type="cofactor">
    <cofactor evidence="14">
        <name>[4Fe-4S] cluster</name>
        <dbReference type="ChEBI" id="CHEBI:49883"/>
    </cofactor>
    <text evidence="14">Binds 1 [4Fe-4S] cluster.</text>
</comment>
<dbReference type="PROSITE" id="PS01155">
    <property type="entry name" value="ENDONUCLEASE_III_2"/>
    <property type="match status" value="1"/>
</dbReference>
<keyword evidence="9 16" id="KW-0378">Hydrolase</keyword>
<evidence type="ECO:0000256" key="12">
    <source>
        <dbReference type="ARBA" id="ARBA00023204"/>
    </source>
</evidence>
<dbReference type="SUPFAM" id="SSF55811">
    <property type="entry name" value="Nudix"/>
    <property type="match status" value="1"/>
</dbReference>
<comment type="function">
    <text evidence="2">Adenine glycosylase active on G-A mispairs. MutY also corrects error-prone DNA synthesis past GO lesions which are due to the oxidatively damaged form of guanine: 7,8-dihydro-8-oxoguanine (8-oxo-dGTP).</text>
</comment>
<dbReference type="EC" id="3.2.2.31" evidence="4 14"/>
<dbReference type="SMART" id="SM00525">
    <property type="entry name" value="FES"/>
    <property type="match status" value="1"/>
</dbReference>
<dbReference type="Pfam" id="PF00633">
    <property type="entry name" value="HHH"/>
    <property type="match status" value="1"/>
</dbReference>
<evidence type="ECO:0000256" key="11">
    <source>
        <dbReference type="ARBA" id="ARBA00023014"/>
    </source>
</evidence>
<dbReference type="PANTHER" id="PTHR42944:SF1">
    <property type="entry name" value="ADENINE DNA GLYCOSYLASE"/>
    <property type="match status" value="1"/>
</dbReference>
<keyword evidence="11" id="KW-0411">Iron-sulfur</keyword>
<name>C3J8R7_POREA</name>
<reference evidence="16 17" key="1">
    <citation type="submission" date="2009-04" db="EMBL/GenBank/DDBJ databases">
        <authorList>
            <person name="Sebastian Y."/>
            <person name="Madupu R."/>
            <person name="Durkin A.S."/>
            <person name="Torralba M."/>
            <person name="Methe B."/>
            <person name="Sutton G.G."/>
            <person name="Strausberg R.L."/>
            <person name="Nelson K.E."/>
        </authorList>
    </citation>
    <scope>NUCLEOTIDE SEQUENCE [LARGE SCALE GENOMIC DNA]</scope>
    <source>
        <strain evidence="17">ATCC 35406 / BCRC 14492 / JCM 8526 / NCTC 13058 / HG 370</strain>
    </source>
</reference>
<dbReference type="SUPFAM" id="SSF48150">
    <property type="entry name" value="DNA-glycosylase"/>
    <property type="match status" value="1"/>
</dbReference>
<dbReference type="GO" id="GO:0006298">
    <property type="term" value="P:mismatch repair"/>
    <property type="evidence" value="ECO:0007669"/>
    <property type="project" value="TreeGrafter"/>
</dbReference>
<dbReference type="InterPro" id="IPR044298">
    <property type="entry name" value="MIG/MutY"/>
</dbReference>
<dbReference type="Gene3D" id="1.10.340.30">
    <property type="entry name" value="Hypothetical protein, domain 2"/>
    <property type="match status" value="1"/>
</dbReference>
<gene>
    <name evidence="16" type="primary">mutY</name>
    <name evidence="16" type="ORF">POREN0001_0587</name>
</gene>
<dbReference type="InterPro" id="IPR004036">
    <property type="entry name" value="Endonuclease-III-like_CS2"/>
</dbReference>
<evidence type="ECO:0000256" key="10">
    <source>
        <dbReference type="ARBA" id="ARBA00023004"/>
    </source>
</evidence>
<comment type="catalytic activity">
    <reaction evidence="1 14">
        <text>Hydrolyzes free adenine bases from 7,8-dihydro-8-oxoguanine:adenine mismatched double-stranded DNA, leaving an apurinic site.</text>
        <dbReference type="EC" id="3.2.2.31"/>
    </reaction>
</comment>
<dbReference type="Pfam" id="PF14815">
    <property type="entry name" value="NUDIX_4"/>
    <property type="match status" value="1"/>
</dbReference>
<keyword evidence="8 14" id="KW-0227">DNA damage</keyword>
<dbReference type="GO" id="GO:0006284">
    <property type="term" value="P:base-excision repair"/>
    <property type="evidence" value="ECO:0007669"/>
    <property type="project" value="UniProtKB-UniRule"/>
</dbReference>
<dbReference type="GO" id="GO:0000701">
    <property type="term" value="F:purine-specific mismatch base pair DNA N-glycosylase activity"/>
    <property type="evidence" value="ECO:0007669"/>
    <property type="project" value="UniProtKB-EC"/>
</dbReference>
<dbReference type="GeneID" id="93364955"/>
<evidence type="ECO:0000256" key="9">
    <source>
        <dbReference type="ARBA" id="ARBA00022801"/>
    </source>
</evidence>
<evidence type="ECO:0000256" key="6">
    <source>
        <dbReference type="ARBA" id="ARBA00022485"/>
    </source>
</evidence>
<dbReference type="InterPro" id="IPR015797">
    <property type="entry name" value="NUDIX_hydrolase-like_dom_sf"/>
</dbReference>
<dbReference type="SMART" id="SM00478">
    <property type="entry name" value="ENDO3c"/>
    <property type="match status" value="1"/>
</dbReference>
<dbReference type="Pfam" id="PF00730">
    <property type="entry name" value="HhH-GPD"/>
    <property type="match status" value="1"/>
</dbReference>
<evidence type="ECO:0000313" key="17">
    <source>
        <dbReference type="Proteomes" id="UP000004295"/>
    </source>
</evidence>
<evidence type="ECO:0000256" key="4">
    <source>
        <dbReference type="ARBA" id="ARBA00012045"/>
    </source>
</evidence>
<dbReference type="InterPro" id="IPR029119">
    <property type="entry name" value="MutY_C"/>
</dbReference>
<dbReference type="NCBIfam" id="TIGR01084">
    <property type="entry name" value="mutY"/>
    <property type="match status" value="1"/>
</dbReference>
<evidence type="ECO:0000256" key="8">
    <source>
        <dbReference type="ARBA" id="ARBA00022763"/>
    </source>
</evidence>
<dbReference type="InterPro" id="IPR003265">
    <property type="entry name" value="HhH-GPD_domain"/>
</dbReference>
<dbReference type="InterPro" id="IPR011257">
    <property type="entry name" value="DNA_glycosylase"/>
</dbReference>
<accession>C3J8R7</accession>
<evidence type="ECO:0000256" key="5">
    <source>
        <dbReference type="ARBA" id="ARBA00022023"/>
    </source>
</evidence>
<keyword evidence="13 14" id="KW-0326">Glycosidase</keyword>
<dbReference type="EMBL" id="ACNN01000007">
    <property type="protein sequence ID" value="EEN83400.1"/>
    <property type="molecule type" value="Genomic_DNA"/>
</dbReference>
<dbReference type="Gene3D" id="3.90.79.10">
    <property type="entry name" value="Nucleoside Triphosphate Pyrophosphohydrolase"/>
    <property type="match status" value="1"/>
</dbReference>
<dbReference type="Gene3D" id="1.10.1670.10">
    <property type="entry name" value="Helix-hairpin-Helix base-excision DNA repair enzymes (C-terminal)"/>
    <property type="match status" value="1"/>
</dbReference>
<keyword evidence="7" id="KW-0479">Metal-binding</keyword>
<protein>
    <recommendedName>
        <fullName evidence="5 14">Adenine DNA glycosylase</fullName>
        <ecNumber evidence="4 14">3.2.2.31</ecNumber>
    </recommendedName>
</protein>
<keyword evidence="17" id="KW-1185">Reference proteome</keyword>
<dbReference type="STRING" id="553175.POREN0001_0587"/>
<dbReference type="InterPro" id="IPR023170">
    <property type="entry name" value="HhH_base_excis_C"/>
</dbReference>
<organism evidence="16 17">
    <name type="scientific">Porphyromonas endodontalis (strain ATCC 35406 / DSM 24491 / JCM 8526 / CCUG 16442 / BCRC 14492 / NCTC 13058 / HG 370)</name>
    <name type="common">Bacteroides endodontalis</name>
    <dbReference type="NCBI Taxonomy" id="553175"/>
    <lineage>
        <taxon>Bacteria</taxon>
        <taxon>Pseudomonadati</taxon>
        <taxon>Bacteroidota</taxon>
        <taxon>Bacteroidia</taxon>
        <taxon>Bacteroidales</taxon>
        <taxon>Porphyromonadaceae</taxon>
        <taxon>Porphyromonas</taxon>
    </lineage>
</organism>
<dbReference type="CDD" id="cd00056">
    <property type="entry name" value="ENDO3c"/>
    <property type="match status" value="1"/>
</dbReference>
<dbReference type="GO" id="GO:0046872">
    <property type="term" value="F:metal ion binding"/>
    <property type="evidence" value="ECO:0007669"/>
    <property type="project" value="UniProtKB-UniRule"/>
</dbReference>
<evidence type="ECO:0000313" key="16">
    <source>
        <dbReference type="EMBL" id="EEN83400.1"/>
    </source>
</evidence>
<evidence type="ECO:0000256" key="1">
    <source>
        <dbReference type="ARBA" id="ARBA00000843"/>
    </source>
</evidence>
<evidence type="ECO:0000256" key="14">
    <source>
        <dbReference type="RuleBase" id="RU365096"/>
    </source>
</evidence>
<keyword evidence="12" id="KW-0234">DNA repair</keyword>
<evidence type="ECO:0000259" key="15">
    <source>
        <dbReference type="SMART" id="SM00478"/>
    </source>
</evidence>
<dbReference type="AlphaFoldDB" id="C3J8R7"/>
<dbReference type="InterPro" id="IPR003651">
    <property type="entry name" value="Endonuclease3_FeS-loop_motif"/>
</dbReference>
<dbReference type="CDD" id="cd03431">
    <property type="entry name" value="NUDIX_DNA_Glycosylase_C-MutY"/>
    <property type="match status" value="1"/>
</dbReference>
<evidence type="ECO:0000256" key="7">
    <source>
        <dbReference type="ARBA" id="ARBA00022723"/>
    </source>
</evidence>
<dbReference type="GO" id="GO:0034039">
    <property type="term" value="F:8-oxo-7,8-dihydroguanine DNA N-glycosylase activity"/>
    <property type="evidence" value="ECO:0007669"/>
    <property type="project" value="TreeGrafter"/>
</dbReference>
<proteinExistence type="inferred from homology"/>